<dbReference type="PANTHER" id="PTHR10183">
    <property type="entry name" value="CALPAIN"/>
    <property type="match status" value="1"/>
</dbReference>
<proteinExistence type="inferred from homology"/>
<dbReference type="Pfam" id="PF00648">
    <property type="entry name" value="Peptidase_C2"/>
    <property type="match status" value="1"/>
</dbReference>
<gene>
    <name evidence="8" type="ORF">TCHU04912_LOCUS4960</name>
</gene>
<dbReference type="AlphaFoldDB" id="A0A7S1SMU3"/>
<dbReference type="InterPro" id="IPR001300">
    <property type="entry name" value="Peptidase_C2_calpain_cat"/>
</dbReference>
<dbReference type="PROSITE" id="PS00139">
    <property type="entry name" value="THIOL_PROTEASE_CYS"/>
    <property type="match status" value="1"/>
</dbReference>
<dbReference type="PROSITE" id="PS50203">
    <property type="entry name" value="CALPAIN_CAT"/>
    <property type="match status" value="1"/>
</dbReference>
<feature type="active site" evidence="5 6">
    <location>
        <position position="353"/>
    </location>
</feature>
<sequence>MTPERDTSRDWLNTCRILRHFVSVTAGKVPGQPLSSLSAPKLTDPREAASPFCRAARVSVAMPKGVHVACCPCILCVQSTRIYCCGCMHIFGQKFVSRVLCAPCIACGRRYKDKRFPPCRESIGMSDGELSKIEWRSCAEVCGKGGGMNLFYDDINPSDIRQGSLGDCWLLSAFACLANYPGAIQRVFHNKTINQYGKYKFKLFSRPLEKWIVVKIDDMIPCDAGTGQPLFARPSGDEAWVMLLEKAFAKYCGSYSALKGGDTLWALEALTGDHVFKFIKEDSSSGWKKFTLVHKPEEGKRAAYLSSSTAVQPLDNEAFFALIKEQCKKGSVLECSMGSGNDSADTEGIVHGHAYSLLNIVESKGLRLLQLRNPWGSFEWKGKWSDNDSSWSQNPKVAKACKWHASGKGQTNDGLFWMDWQDFMSYFSYVGFCFRTTGIDDLSLDSNEEKGCCGPVGGCFTGCFKFWCCCHGVKALCCAQATSADLDFSGKVAPVDKK</sequence>
<evidence type="ECO:0000256" key="1">
    <source>
        <dbReference type="ARBA" id="ARBA00007623"/>
    </source>
</evidence>
<dbReference type="PANTHER" id="PTHR10183:SF379">
    <property type="entry name" value="CALPAIN-5"/>
    <property type="match status" value="1"/>
</dbReference>
<dbReference type="SUPFAM" id="SSF54001">
    <property type="entry name" value="Cysteine proteinases"/>
    <property type="match status" value="1"/>
</dbReference>
<feature type="active site" evidence="5 6">
    <location>
        <position position="168"/>
    </location>
</feature>
<comment type="similarity">
    <text evidence="1">Belongs to the peptidase C2 family.</text>
</comment>
<evidence type="ECO:0000256" key="2">
    <source>
        <dbReference type="ARBA" id="ARBA00022670"/>
    </source>
</evidence>
<evidence type="ECO:0000313" key="8">
    <source>
        <dbReference type="EMBL" id="CAD9202727.1"/>
    </source>
</evidence>
<accession>A0A7S1SMU3</accession>
<evidence type="ECO:0000259" key="7">
    <source>
        <dbReference type="PROSITE" id="PS50203"/>
    </source>
</evidence>
<dbReference type="Gene3D" id="3.90.70.10">
    <property type="entry name" value="Cysteine proteinases"/>
    <property type="match status" value="1"/>
</dbReference>
<dbReference type="EMBL" id="HBGG01009823">
    <property type="protein sequence ID" value="CAD9202727.1"/>
    <property type="molecule type" value="Transcribed_RNA"/>
</dbReference>
<keyword evidence="3 6" id="KW-0378">Hydrolase</keyword>
<evidence type="ECO:0000256" key="6">
    <source>
        <dbReference type="PROSITE-ProRule" id="PRU00239"/>
    </source>
</evidence>
<dbReference type="InterPro" id="IPR038765">
    <property type="entry name" value="Papain-like_cys_pep_sf"/>
</dbReference>
<dbReference type="GO" id="GO:0004198">
    <property type="term" value="F:calcium-dependent cysteine-type endopeptidase activity"/>
    <property type="evidence" value="ECO:0007669"/>
    <property type="project" value="InterPro"/>
</dbReference>
<dbReference type="CDD" id="cd00044">
    <property type="entry name" value="CysPc"/>
    <property type="match status" value="1"/>
</dbReference>
<evidence type="ECO:0000256" key="4">
    <source>
        <dbReference type="ARBA" id="ARBA00022807"/>
    </source>
</evidence>
<name>A0A7S1SMU3_9CHLO</name>
<dbReference type="InterPro" id="IPR000169">
    <property type="entry name" value="Pept_cys_AS"/>
</dbReference>
<evidence type="ECO:0000256" key="5">
    <source>
        <dbReference type="PIRSR" id="PIRSR622684-1"/>
    </source>
</evidence>
<feature type="domain" description="Calpain catalytic" evidence="7">
    <location>
        <begin position="110"/>
        <end position="436"/>
    </location>
</feature>
<keyword evidence="2 6" id="KW-0645">Protease</keyword>
<dbReference type="SMART" id="SM00230">
    <property type="entry name" value="CysPc"/>
    <property type="match status" value="1"/>
</dbReference>
<feature type="active site" evidence="5 6">
    <location>
        <position position="373"/>
    </location>
</feature>
<evidence type="ECO:0000256" key="3">
    <source>
        <dbReference type="ARBA" id="ARBA00022801"/>
    </source>
</evidence>
<dbReference type="GO" id="GO:0006508">
    <property type="term" value="P:proteolysis"/>
    <property type="evidence" value="ECO:0007669"/>
    <property type="project" value="UniProtKB-KW"/>
</dbReference>
<dbReference type="InterPro" id="IPR022684">
    <property type="entry name" value="Calpain_cysteine_protease"/>
</dbReference>
<protein>
    <recommendedName>
        <fullName evidence="7">Calpain catalytic domain-containing protein</fullName>
    </recommendedName>
</protein>
<dbReference type="PRINTS" id="PR00704">
    <property type="entry name" value="CALPAIN"/>
</dbReference>
<reference evidence="8" key="1">
    <citation type="submission" date="2021-01" db="EMBL/GenBank/DDBJ databases">
        <authorList>
            <person name="Corre E."/>
            <person name="Pelletier E."/>
            <person name="Niang G."/>
            <person name="Scheremetjew M."/>
            <person name="Finn R."/>
            <person name="Kale V."/>
            <person name="Holt S."/>
            <person name="Cochrane G."/>
            <person name="Meng A."/>
            <person name="Brown T."/>
            <person name="Cohen L."/>
        </authorList>
    </citation>
    <scope>NUCLEOTIDE SEQUENCE</scope>
    <source>
        <strain evidence="8">PLY429</strain>
    </source>
</reference>
<keyword evidence="4 6" id="KW-0788">Thiol protease</keyword>
<organism evidence="8">
    <name type="scientific">Tetraselmis chuii</name>
    <dbReference type="NCBI Taxonomy" id="63592"/>
    <lineage>
        <taxon>Eukaryota</taxon>
        <taxon>Viridiplantae</taxon>
        <taxon>Chlorophyta</taxon>
        <taxon>core chlorophytes</taxon>
        <taxon>Chlorodendrophyceae</taxon>
        <taxon>Chlorodendrales</taxon>
        <taxon>Chlorodendraceae</taxon>
        <taxon>Tetraselmis</taxon>
    </lineage>
</organism>